<dbReference type="SUPFAM" id="SSF56399">
    <property type="entry name" value="ADP-ribosylation"/>
    <property type="match status" value="1"/>
</dbReference>
<accession>A0A942TIM2</accession>
<dbReference type="AlphaFoldDB" id="A0A942TIM2"/>
<sequence length="168" mass="20000">MQYVEDHTLYHINCMSDFNLYSQFKIGDVIDTSRNYNPFRNNYEIGSTSLNYAEECAKTYWRFTKEFAIEQTRSQINEDLPSRWRSLWLSDKEHLDYWKSQFVNEEFQIVKLNLNGKIFLGDAHWIEIEPSPLLVVREKAINYWTGNIFRGGKMEYLFEGIAKVVSLV</sequence>
<gene>
    <name evidence="1" type="ORF">KHA93_01455</name>
</gene>
<organism evidence="1 2">
    <name type="scientific">Lederbergia citrisecunda</name>
    <dbReference type="NCBI Taxonomy" id="2833583"/>
    <lineage>
        <taxon>Bacteria</taxon>
        <taxon>Bacillati</taxon>
        <taxon>Bacillota</taxon>
        <taxon>Bacilli</taxon>
        <taxon>Bacillales</taxon>
        <taxon>Bacillaceae</taxon>
        <taxon>Lederbergia</taxon>
    </lineage>
</organism>
<evidence type="ECO:0000313" key="1">
    <source>
        <dbReference type="EMBL" id="MBS4198325.1"/>
    </source>
</evidence>
<proteinExistence type="predicted"/>
<dbReference type="Pfam" id="PF10386">
    <property type="entry name" value="DUF2441"/>
    <property type="match status" value="1"/>
</dbReference>
<reference evidence="1 2" key="1">
    <citation type="submission" date="2021-05" db="EMBL/GenBank/DDBJ databases">
        <title>Novel Bacillus species.</title>
        <authorList>
            <person name="Liu G."/>
        </authorList>
    </citation>
    <scope>NUCLEOTIDE SEQUENCE [LARGE SCALE GENOMIC DNA]</scope>
    <source>
        <strain evidence="1 2">FJAT-49732</strain>
    </source>
</reference>
<dbReference type="Gene3D" id="3.20.170.10">
    <property type="entry name" value="ADP-ribosylation domain"/>
    <property type="match status" value="1"/>
</dbReference>
<dbReference type="EMBL" id="JAGYPJ010000001">
    <property type="protein sequence ID" value="MBS4198325.1"/>
    <property type="molecule type" value="Genomic_DNA"/>
</dbReference>
<protein>
    <submittedName>
        <fullName evidence="1">DUF2441 domain-containing protein</fullName>
    </submittedName>
</protein>
<evidence type="ECO:0000313" key="2">
    <source>
        <dbReference type="Proteomes" id="UP000682713"/>
    </source>
</evidence>
<dbReference type="Proteomes" id="UP000682713">
    <property type="component" value="Unassembled WGS sequence"/>
</dbReference>
<keyword evidence="2" id="KW-1185">Reference proteome</keyword>
<comment type="caution">
    <text evidence="1">The sequence shown here is derived from an EMBL/GenBank/DDBJ whole genome shotgun (WGS) entry which is preliminary data.</text>
</comment>
<name>A0A942TIM2_9BACI</name>
<dbReference type="InterPro" id="IPR018840">
    <property type="entry name" value="DUF2441"/>
</dbReference>
<dbReference type="RefSeq" id="WP_213109097.1">
    <property type="nucleotide sequence ID" value="NZ_JAGYPJ010000001.1"/>
</dbReference>